<name>A0A1R3G1C4_COCAP</name>
<accession>A0A1R3G1C4</accession>
<feature type="compositionally biased region" description="Acidic residues" evidence="1">
    <location>
        <begin position="558"/>
        <end position="596"/>
    </location>
</feature>
<dbReference type="STRING" id="210143.A0A1R3G1C4"/>
<dbReference type="AlphaFoldDB" id="A0A1R3G1C4"/>
<feature type="region of interest" description="Disordered" evidence="1">
    <location>
        <begin position="1"/>
        <end position="34"/>
    </location>
</feature>
<dbReference type="OrthoDB" id="1194658at2759"/>
<dbReference type="EMBL" id="AWWV01015663">
    <property type="protein sequence ID" value="OMO51885.1"/>
    <property type="molecule type" value="Genomic_DNA"/>
</dbReference>
<dbReference type="InterPro" id="IPR044824">
    <property type="entry name" value="MAIN-like"/>
</dbReference>
<protein>
    <recommendedName>
        <fullName evidence="2">Aminotransferase-like plant mobile domain-containing protein</fullName>
    </recommendedName>
</protein>
<dbReference type="Gramene" id="OMO51885">
    <property type="protein sequence ID" value="OMO51885"/>
    <property type="gene ID" value="CCACVL1_29524"/>
</dbReference>
<reference evidence="3 4" key="1">
    <citation type="submission" date="2013-09" db="EMBL/GenBank/DDBJ databases">
        <title>Corchorus capsularis genome sequencing.</title>
        <authorList>
            <person name="Alam M."/>
            <person name="Haque M.S."/>
            <person name="Islam M.S."/>
            <person name="Emdad E.M."/>
            <person name="Islam M.M."/>
            <person name="Ahmed B."/>
            <person name="Halim A."/>
            <person name="Hossen Q.M.M."/>
            <person name="Hossain M.Z."/>
            <person name="Ahmed R."/>
            <person name="Khan M.M."/>
            <person name="Islam R."/>
            <person name="Rashid M.M."/>
            <person name="Khan S.A."/>
            <person name="Rahman M.S."/>
            <person name="Alam M."/>
        </authorList>
    </citation>
    <scope>NUCLEOTIDE SEQUENCE [LARGE SCALE GENOMIC DNA]</scope>
    <source>
        <strain evidence="4">cv. CVL-1</strain>
        <tissue evidence="3">Whole seedling</tissue>
    </source>
</reference>
<feature type="compositionally biased region" description="Polar residues" evidence="1">
    <location>
        <begin position="495"/>
        <end position="510"/>
    </location>
</feature>
<sequence>MVKTMGLESAKRKKTHVRPKVAAEPAHKKQKTSPLVVQIPGDRLWQNLTRTFLNHPKVANGANLLGLSHEPETPDQTAHIPADTVMKFTLERGVMPPSKVRFFGIRDIPNWNEWVADIMGDDAHRNKLISAGIYDAVRASTKLLYIEVKSDQACGKPRSFKSWVDQCRDDEDLDLQRHQLVCFLLTWLARYVLPGNPEKGISQALIPLAIRLSRGLLLPLGPLYLGSLYAHLDLLHEKMKASMGVYEVMAYLDIPFIQMCLWERFPSAAPTCKQCPPSSVDSRFRAWAWYNCKAKTLILSLMDKWKEFEPRPYVRLLGGYGDPSKYPTQSGAPSVDMRPWAFAHELPAVIESDKFARDFSFSTVLYAPSRVAVQFGFDQLVPSKYEANHGFLQILSSFGVTYMEGISRHLPSVTRKGVYSNKWKLFYGECFTSWNEYAKYDPLLREDWVAEEISTNDLSLRKVTTQEKSQKKSKGKQQKKQQQKKKAPARDHINTGGNASAHNATLSRKNVSSHDNDVLSIEAANILPSTIAVSPPREIVEVTDDIIDVENDNVISEENGEPDGDEEPDSNEEPDSSSDDEDGGAEQEEGNEEGGSDEDHGSHCGSGSDEEGSEAGSGEEESDAESEVDIEPEIHAPDSDARQSDVRLTSSSQGAGRGTSATPATPHASPPPTSSVTGVVSTESGFHGFPVKSMYLAPLKEAELKGGKFWESTFLESDIVIAGLLDQLGDFILKANVPSNLSVEELESMRKTYDDLVKIKFNLDFMESTRTQLEKIIGALKFDPEAELATVNKEMADIDAREKQLKASLLKLERHKHSISARQRHYASLCDFLNTFRQGGNFFP</sequence>
<organism evidence="3 4">
    <name type="scientific">Corchorus capsularis</name>
    <name type="common">Jute</name>
    <dbReference type="NCBI Taxonomy" id="210143"/>
    <lineage>
        <taxon>Eukaryota</taxon>
        <taxon>Viridiplantae</taxon>
        <taxon>Streptophyta</taxon>
        <taxon>Embryophyta</taxon>
        <taxon>Tracheophyta</taxon>
        <taxon>Spermatophyta</taxon>
        <taxon>Magnoliopsida</taxon>
        <taxon>eudicotyledons</taxon>
        <taxon>Gunneridae</taxon>
        <taxon>Pentapetalae</taxon>
        <taxon>rosids</taxon>
        <taxon>malvids</taxon>
        <taxon>Malvales</taxon>
        <taxon>Malvaceae</taxon>
        <taxon>Grewioideae</taxon>
        <taxon>Apeibeae</taxon>
        <taxon>Corchorus</taxon>
    </lineage>
</organism>
<dbReference type="InterPro" id="IPR019557">
    <property type="entry name" value="AminoTfrase-like_pln_mobile"/>
</dbReference>
<evidence type="ECO:0000313" key="3">
    <source>
        <dbReference type="EMBL" id="OMO51885.1"/>
    </source>
</evidence>
<gene>
    <name evidence="3" type="ORF">CCACVL1_29524</name>
</gene>
<keyword evidence="4" id="KW-1185">Reference proteome</keyword>
<dbReference type="PANTHER" id="PTHR46033:SF80">
    <property type="entry name" value="PROTEIN MAIN-LIKE 2-LIKE"/>
    <property type="match status" value="1"/>
</dbReference>
<evidence type="ECO:0000313" key="4">
    <source>
        <dbReference type="Proteomes" id="UP000188268"/>
    </source>
</evidence>
<comment type="caution">
    <text evidence="3">The sequence shown here is derived from an EMBL/GenBank/DDBJ whole genome shotgun (WGS) entry which is preliminary data.</text>
</comment>
<feature type="compositionally biased region" description="Basic residues" evidence="1">
    <location>
        <begin position="471"/>
        <end position="487"/>
    </location>
</feature>
<proteinExistence type="predicted"/>
<dbReference type="GO" id="GO:0010073">
    <property type="term" value="P:meristem maintenance"/>
    <property type="evidence" value="ECO:0007669"/>
    <property type="project" value="InterPro"/>
</dbReference>
<dbReference type="OMA" id="NEWVADI"/>
<feature type="compositionally biased region" description="Basic and acidic residues" evidence="1">
    <location>
        <begin position="632"/>
        <end position="645"/>
    </location>
</feature>
<feature type="compositionally biased region" description="Acidic residues" evidence="1">
    <location>
        <begin position="608"/>
        <end position="631"/>
    </location>
</feature>
<evidence type="ECO:0000256" key="1">
    <source>
        <dbReference type="SAM" id="MobiDB-lite"/>
    </source>
</evidence>
<feature type="region of interest" description="Disordered" evidence="1">
    <location>
        <begin position="544"/>
        <end position="681"/>
    </location>
</feature>
<feature type="region of interest" description="Disordered" evidence="1">
    <location>
        <begin position="461"/>
        <end position="511"/>
    </location>
</feature>
<dbReference type="PANTHER" id="PTHR46033">
    <property type="entry name" value="PROTEIN MAIN-LIKE 2"/>
    <property type="match status" value="1"/>
</dbReference>
<evidence type="ECO:0000259" key="2">
    <source>
        <dbReference type="Pfam" id="PF10536"/>
    </source>
</evidence>
<dbReference type="Proteomes" id="UP000188268">
    <property type="component" value="Unassembled WGS sequence"/>
</dbReference>
<feature type="domain" description="Aminotransferase-like plant mobile" evidence="2">
    <location>
        <begin position="144"/>
        <end position="385"/>
    </location>
</feature>
<dbReference type="Pfam" id="PF10536">
    <property type="entry name" value="PMD"/>
    <property type="match status" value="1"/>
</dbReference>